<dbReference type="SUPFAM" id="SSF53271">
    <property type="entry name" value="PRTase-like"/>
    <property type="match status" value="1"/>
</dbReference>
<proteinExistence type="inferred from homology"/>
<organism evidence="2 3">
    <name type="scientific">Hibiscus sabdariffa</name>
    <name type="common">roselle</name>
    <dbReference type="NCBI Taxonomy" id="183260"/>
    <lineage>
        <taxon>Eukaryota</taxon>
        <taxon>Viridiplantae</taxon>
        <taxon>Streptophyta</taxon>
        <taxon>Embryophyta</taxon>
        <taxon>Tracheophyta</taxon>
        <taxon>Spermatophyta</taxon>
        <taxon>Magnoliopsida</taxon>
        <taxon>eudicotyledons</taxon>
        <taxon>Gunneridae</taxon>
        <taxon>Pentapetalae</taxon>
        <taxon>rosids</taxon>
        <taxon>malvids</taxon>
        <taxon>Malvales</taxon>
        <taxon>Malvaceae</taxon>
        <taxon>Malvoideae</taxon>
        <taxon>Hibiscus</taxon>
    </lineage>
</organism>
<sequence length="117" mass="13050">MTIEWLPEVMNLIGDVKGKVAVMVDDMIDTAAHFESSLLMSCEDGTCTVKPHTGSIECLFVSSDDAHPCKLHAYFQSSKRQVDIQTRLEFYSFREQSAAQQFVVDKTCSKDPTGHST</sequence>
<comment type="caution">
    <text evidence="2">The sequence shown here is derived from an EMBL/GenBank/DDBJ whole genome shotgun (WGS) entry which is preliminary data.</text>
</comment>
<protein>
    <submittedName>
        <fullName evidence="2">Uncharacterized protein</fullName>
    </submittedName>
</protein>
<evidence type="ECO:0000313" key="3">
    <source>
        <dbReference type="Proteomes" id="UP001472677"/>
    </source>
</evidence>
<dbReference type="EMBL" id="JBBPBM010000048">
    <property type="protein sequence ID" value="KAK8520755.1"/>
    <property type="molecule type" value="Genomic_DNA"/>
</dbReference>
<reference evidence="2 3" key="1">
    <citation type="journal article" date="2024" name="G3 (Bethesda)">
        <title>Genome assembly of Hibiscus sabdariffa L. provides insights into metabolisms of medicinal natural products.</title>
        <authorList>
            <person name="Kim T."/>
        </authorList>
    </citation>
    <scope>NUCLEOTIDE SEQUENCE [LARGE SCALE GENOMIC DNA]</scope>
    <source>
        <strain evidence="2">TK-2024</strain>
        <tissue evidence="2">Old leaves</tissue>
    </source>
</reference>
<dbReference type="InterPro" id="IPR029057">
    <property type="entry name" value="PRTase-like"/>
</dbReference>
<dbReference type="Proteomes" id="UP001472677">
    <property type="component" value="Unassembled WGS sequence"/>
</dbReference>
<name>A0ABR2CM81_9ROSI</name>
<dbReference type="InterPro" id="IPR005946">
    <property type="entry name" value="Rib-P_diPkinase"/>
</dbReference>
<evidence type="ECO:0000256" key="1">
    <source>
        <dbReference type="ARBA" id="ARBA00006478"/>
    </source>
</evidence>
<dbReference type="Gene3D" id="3.40.50.2020">
    <property type="match status" value="1"/>
</dbReference>
<dbReference type="Pfam" id="PF14572">
    <property type="entry name" value="Pribosyl_synth"/>
    <property type="match status" value="1"/>
</dbReference>
<gene>
    <name evidence="2" type="ORF">V6N12_004683</name>
</gene>
<comment type="similarity">
    <text evidence="1">Belongs to the ribose-phosphate pyrophosphokinase family.</text>
</comment>
<evidence type="ECO:0000313" key="2">
    <source>
        <dbReference type="EMBL" id="KAK8520755.1"/>
    </source>
</evidence>
<dbReference type="CDD" id="cd06223">
    <property type="entry name" value="PRTases_typeI"/>
    <property type="match status" value="1"/>
</dbReference>
<dbReference type="InterPro" id="IPR000836">
    <property type="entry name" value="PRTase_dom"/>
</dbReference>
<keyword evidence="3" id="KW-1185">Reference proteome</keyword>
<accession>A0ABR2CM81</accession>